<dbReference type="Proteomes" id="UP000095038">
    <property type="component" value="Unassembled WGS sequence"/>
</dbReference>
<feature type="compositionally biased region" description="Basic and acidic residues" evidence="7">
    <location>
        <begin position="168"/>
        <end position="190"/>
    </location>
</feature>
<proteinExistence type="inferred from homology"/>
<feature type="compositionally biased region" description="Low complexity" evidence="7">
    <location>
        <begin position="10"/>
        <end position="28"/>
    </location>
</feature>
<dbReference type="InterPro" id="IPR003173">
    <property type="entry name" value="PC4_C"/>
</dbReference>
<dbReference type="InterPro" id="IPR009044">
    <property type="entry name" value="ssDNA-bd_transcriptional_reg"/>
</dbReference>
<evidence type="ECO:0000256" key="7">
    <source>
        <dbReference type="SAM" id="MobiDB-lite"/>
    </source>
</evidence>
<dbReference type="GO" id="GO:0005634">
    <property type="term" value="C:nucleus"/>
    <property type="evidence" value="ECO:0007669"/>
    <property type="project" value="UniProtKB-SubCell"/>
</dbReference>
<keyword evidence="3" id="KW-0805">Transcription regulation</keyword>
<evidence type="ECO:0000313" key="9">
    <source>
        <dbReference type="EMBL" id="ODV58154.1"/>
    </source>
</evidence>
<feature type="region of interest" description="Disordered" evidence="7">
    <location>
        <begin position="1"/>
        <end position="36"/>
    </location>
</feature>
<dbReference type="GO" id="GO:0003713">
    <property type="term" value="F:transcription coactivator activity"/>
    <property type="evidence" value="ECO:0007669"/>
    <property type="project" value="InterPro"/>
</dbReference>
<dbReference type="Pfam" id="PF02229">
    <property type="entry name" value="PC4"/>
    <property type="match status" value="1"/>
</dbReference>
<evidence type="ECO:0000256" key="2">
    <source>
        <dbReference type="ARBA" id="ARBA00009001"/>
    </source>
</evidence>
<keyword evidence="5" id="KW-0804">Transcription</keyword>
<protein>
    <submittedName>
        <fullName evidence="9">PC4-domain-containing protein</fullName>
    </submittedName>
</protein>
<dbReference type="STRING" id="1344418.A0A1D2V929"/>
<dbReference type="SUPFAM" id="SSF54447">
    <property type="entry name" value="ssDNA-binding transcriptional regulator domain"/>
    <property type="match status" value="1"/>
</dbReference>
<evidence type="ECO:0000256" key="6">
    <source>
        <dbReference type="ARBA" id="ARBA00023242"/>
    </source>
</evidence>
<dbReference type="InParanoid" id="A0A1D2V929"/>
<evidence type="ECO:0000256" key="5">
    <source>
        <dbReference type="ARBA" id="ARBA00023163"/>
    </source>
</evidence>
<reference evidence="10" key="1">
    <citation type="submission" date="2016-05" db="EMBL/GenBank/DDBJ databases">
        <title>Comparative genomics of biotechnologically important yeasts.</title>
        <authorList>
            <consortium name="DOE Joint Genome Institute"/>
            <person name="Riley R."/>
            <person name="Haridas S."/>
            <person name="Wolfe K.H."/>
            <person name="Lopes M.R."/>
            <person name="Hittinger C.T."/>
            <person name="Goker M."/>
            <person name="Salamov A."/>
            <person name="Wisecaver J."/>
            <person name="Long T.M."/>
            <person name="Aerts A.L."/>
            <person name="Barry K."/>
            <person name="Choi C."/>
            <person name="Clum A."/>
            <person name="Coughlan A.Y."/>
            <person name="Deshpande S."/>
            <person name="Douglass A.P."/>
            <person name="Hanson S.J."/>
            <person name="Klenk H.-P."/>
            <person name="Labutti K."/>
            <person name="Lapidus A."/>
            <person name="Lindquist E."/>
            <person name="Lipzen A."/>
            <person name="Meier-Kolthoff J.P."/>
            <person name="Ohm R.A."/>
            <person name="Otillar R.P."/>
            <person name="Pangilinan J."/>
            <person name="Peng Y."/>
            <person name="Rokas A."/>
            <person name="Rosa C.A."/>
            <person name="Scheuner C."/>
            <person name="Sibirny A.A."/>
            <person name="Slot J.C."/>
            <person name="Stielow J.B."/>
            <person name="Sun H."/>
            <person name="Kurtzman C.P."/>
            <person name="Blackwell M."/>
            <person name="Grigoriev I.V."/>
            <person name="Jeffries T.W."/>
        </authorList>
    </citation>
    <scope>NUCLEOTIDE SEQUENCE [LARGE SCALE GENOMIC DNA]</scope>
    <source>
        <strain evidence="10">DSM 1968</strain>
    </source>
</reference>
<dbReference type="Gene3D" id="2.30.31.10">
    <property type="entry name" value="Transcriptional Coactivator Pc4, Chain A"/>
    <property type="match status" value="1"/>
</dbReference>
<feature type="domain" description="Transcriptional coactivator p15 (PC4) C-terminal" evidence="8">
    <location>
        <begin position="38"/>
        <end position="90"/>
    </location>
</feature>
<keyword evidence="10" id="KW-1185">Reference proteome</keyword>
<dbReference type="EMBL" id="KV454494">
    <property type="protein sequence ID" value="ODV58154.1"/>
    <property type="molecule type" value="Genomic_DNA"/>
</dbReference>
<evidence type="ECO:0000313" key="10">
    <source>
        <dbReference type="Proteomes" id="UP000095038"/>
    </source>
</evidence>
<keyword evidence="4" id="KW-0238">DNA-binding</keyword>
<dbReference type="RefSeq" id="XP_020044461.1">
    <property type="nucleotide sequence ID" value="XM_020188588.1"/>
</dbReference>
<comment type="similarity">
    <text evidence="2">Belongs to the transcriptional coactivator PC4 family.</text>
</comment>
<keyword evidence="6" id="KW-0539">Nucleus</keyword>
<evidence type="ECO:0000256" key="1">
    <source>
        <dbReference type="ARBA" id="ARBA00004123"/>
    </source>
</evidence>
<dbReference type="OrthoDB" id="2505440at2759"/>
<evidence type="ECO:0000256" key="3">
    <source>
        <dbReference type="ARBA" id="ARBA00023015"/>
    </source>
</evidence>
<evidence type="ECO:0000259" key="8">
    <source>
        <dbReference type="Pfam" id="PF02229"/>
    </source>
</evidence>
<accession>A0A1D2V929</accession>
<dbReference type="AlphaFoldDB" id="A0A1D2V929"/>
<dbReference type="InterPro" id="IPR045125">
    <property type="entry name" value="Sub1/Tcp4-like"/>
</dbReference>
<comment type="subcellular location">
    <subcellularLocation>
        <location evidence="1">Nucleus</location>
    </subcellularLocation>
</comment>
<dbReference type="PANTHER" id="PTHR13215">
    <property type="entry name" value="RNA POLYMERASE II TRANSCRIPTIONAL COACTIVATOR"/>
    <property type="match status" value="1"/>
</dbReference>
<name>A0A1D2V929_9ASCO</name>
<gene>
    <name evidence="9" type="ORF">ASCRUDRAFT_10420</name>
</gene>
<sequence length="207" mass="23500">MYYKSKRKPYSNYNSSNSFSAPASAGTAPGAGGQSFDFDLGKRKRINVRQFNSHNLVDIREYYNDKNTDEFKPGKKGISLSEDVWISLLEQQDQITDALEKLSGKKFPRFTGNSFSSKGFLNEENEGSSGDRYHSDDKQLDHPANERKTKKRKIREVKEIADNASSDKTFEKHESDNDHNDSGVESKLNDEEIDGILNNRSDVSEEE</sequence>
<dbReference type="GO" id="GO:0060261">
    <property type="term" value="P:positive regulation of transcription initiation by RNA polymerase II"/>
    <property type="evidence" value="ECO:0007669"/>
    <property type="project" value="InterPro"/>
</dbReference>
<dbReference type="GeneID" id="30962224"/>
<feature type="compositionally biased region" description="Basic and acidic residues" evidence="7">
    <location>
        <begin position="129"/>
        <end position="147"/>
    </location>
</feature>
<organism evidence="9 10">
    <name type="scientific">Ascoidea rubescens DSM 1968</name>
    <dbReference type="NCBI Taxonomy" id="1344418"/>
    <lineage>
        <taxon>Eukaryota</taxon>
        <taxon>Fungi</taxon>
        <taxon>Dikarya</taxon>
        <taxon>Ascomycota</taxon>
        <taxon>Saccharomycotina</taxon>
        <taxon>Saccharomycetes</taxon>
        <taxon>Ascoideaceae</taxon>
        <taxon>Ascoidea</taxon>
    </lineage>
</organism>
<evidence type="ECO:0000256" key="4">
    <source>
        <dbReference type="ARBA" id="ARBA00023125"/>
    </source>
</evidence>
<feature type="region of interest" description="Disordered" evidence="7">
    <location>
        <begin position="114"/>
        <end position="207"/>
    </location>
</feature>
<dbReference type="GO" id="GO:0003677">
    <property type="term" value="F:DNA binding"/>
    <property type="evidence" value="ECO:0007669"/>
    <property type="project" value="UniProtKB-KW"/>
</dbReference>